<accession>A0A1B9HXW4</accession>
<organism evidence="2">
    <name type="scientific">Kwoniella pini CBS 10737</name>
    <dbReference type="NCBI Taxonomy" id="1296096"/>
    <lineage>
        <taxon>Eukaryota</taxon>
        <taxon>Fungi</taxon>
        <taxon>Dikarya</taxon>
        <taxon>Basidiomycota</taxon>
        <taxon>Agaricomycotina</taxon>
        <taxon>Tremellomycetes</taxon>
        <taxon>Tremellales</taxon>
        <taxon>Cryptococcaceae</taxon>
        <taxon>Kwoniella</taxon>
    </lineage>
</organism>
<protein>
    <submittedName>
        <fullName evidence="2">Uncharacterized protein</fullName>
    </submittedName>
</protein>
<gene>
    <name evidence="2" type="ORF">I206_05945</name>
    <name evidence="3" type="ORF">I206_107612</name>
</gene>
<name>A0A1B9HXW4_9TREE</name>
<evidence type="ECO:0000256" key="1">
    <source>
        <dbReference type="SAM" id="MobiDB-lite"/>
    </source>
</evidence>
<keyword evidence="4" id="KW-1185">Reference proteome</keyword>
<reference evidence="2" key="3">
    <citation type="submission" date="2016-07" db="EMBL/GenBank/DDBJ databases">
        <title>Evolution of pathogenesis and genome organization in the Tremellales.</title>
        <authorList>
            <person name="Cuomo C."/>
            <person name="Litvintseva A."/>
            <person name="Heitman J."/>
            <person name="Chen Y."/>
            <person name="Sun S."/>
            <person name="Springer D."/>
            <person name="Dromer F."/>
            <person name="Young S."/>
            <person name="Zeng Q."/>
            <person name="Chapman S."/>
            <person name="Gujja S."/>
            <person name="Saif S."/>
            <person name="Birren B."/>
        </authorList>
    </citation>
    <scope>NUCLEOTIDE SEQUENCE</scope>
    <source>
        <strain evidence="2">CBS 10737</strain>
    </source>
</reference>
<evidence type="ECO:0000313" key="3">
    <source>
        <dbReference type="EMBL" id="WWC73640.1"/>
    </source>
</evidence>
<dbReference type="EMBL" id="KI894014">
    <property type="protein sequence ID" value="OCF48078.1"/>
    <property type="molecule type" value="Genomic_DNA"/>
</dbReference>
<reference evidence="2" key="1">
    <citation type="submission" date="2013-07" db="EMBL/GenBank/DDBJ databases">
        <title>The Genome Sequence of Cryptococcus pinus CBS10737.</title>
        <authorList>
            <consortium name="The Broad Institute Genome Sequencing Platform"/>
            <person name="Cuomo C."/>
            <person name="Litvintseva A."/>
            <person name="Chen Y."/>
            <person name="Heitman J."/>
            <person name="Sun S."/>
            <person name="Springer D."/>
            <person name="Dromer F."/>
            <person name="Young S.K."/>
            <person name="Zeng Q."/>
            <person name="Gargeya S."/>
            <person name="Fitzgerald M."/>
            <person name="Abouelleil A."/>
            <person name="Alvarado L."/>
            <person name="Berlin A.M."/>
            <person name="Chapman S.B."/>
            <person name="Dewar J."/>
            <person name="Goldberg J."/>
            <person name="Griggs A."/>
            <person name="Gujja S."/>
            <person name="Hansen M."/>
            <person name="Howarth C."/>
            <person name="Imamovic A."/>
            <person name="Larimer J."/>
            <person name="McCowan C."/>
            <person name="Murphy C."/>
            <person name="Pearson M."/>
            <person name="Priest M."/>
            <person name="Roberts A."/>
            <person name="Saif S."/>
            <person name="Shea T."/>
            <person name="Sykes S."/>
            <person name="Wortman J."/>
            <person name="Nusbaum C."/>
            <person name="Birren B."/>
        </authorList>
    </citation>
    <scope>NUCLEOTIDE SEQUENCE [LARGE SCALE GENOMIC DNA]</scope>
    <source>
        <strain evidence="2">CBS 10737</strain>
    </source>
</reference>
<proteinExistence type="predicted"/>
<dbReference type="KEGG" id="kpin:30174314"/>
<evidence type="ECO:0000313" key="2">
    <source>
        <dbReference type="EMBL" id="OCF48078.1"/>
    </source>
</evidence>
<reference evidence="3" key="2">
    <citation type="submission" date="2013-07" db="EMBL/GenBank/DDBJ databases">
        <authorList>
            <consortium name="The Broad Institute Genome Sequencing Platform"/>
            <person name="Cuomo C."/>
            <person name="Litvintseva A."/>
            <person name="Chen Y."/>
            <person name="Heitman J."/>
            <person name="Sun S."/>
            <person name="Springer D."/>
            <person name="Dromer F."/>
            <person name="Young S.K."/>
            <person name="Zeng Q."/>
            <person name="Gargeya S."/>
            <person name="Fitzgerald M."/>
            <person name="Abouelleil A."/>
            <person name="Alvarado L."/>
            <person name="Berlin A.M."/>
            <person name="Chapman S.B."/>
            <person name="Dewar J."/>
            <person name="Goldberg J."/>
            <person name="Griggs A."/>
            <person name="Gujja S."/>
            <person name="Hansen M."/>
            <person name="Howarth C."/>
            <person name="Imamovic A."/>
            <person name="Larimer J."/>
            <person name="McCowan C."/>
            <person name="Murphy C."/>
            <person name="Pearson M."/>
            <person name="Priest M."/>
            <person name="Roberts A."/>
            <person name="Saif S."/>
            <person name="Shea T."/>
            <person name="Sykes S."/>
            <person name="Wortman J."/>
            <person name="Nusbaum C."/>
            <person name="Birren B."/>
        </authorList>
    </citation>
    <scope>NUCLEOTIDE SEQUENCE</scope>
    <source>
        <strain evidence="3">CBS 10737</strain>
    </source>
</reference>
<dbReference type="RefSeq" id="XP_019009297.1">
    <property type="nucleotide sequence ID" value="XM_019157657.1"/>
</dbReference>
<dbReference type="GeneID" id="30174314"/>
<dbReference type="AlphaFoldDB" id="A0A1B9HXW4"/>
<dbReference type="Proteomes" id="UP000094020">
    <property type="component" value="Chromosome 11"/>
</dbReference>
<evidence type="ECO:0000313" key="4">
    <source>
        <dbReference type="Proteomes" id="UP000094020"/>
    </source>
</evidence>
<dbReference type="EMBL" id="CP144529">
    <property type="protein sequence ID" value="WWC73640.1"/>
    <property type="molecule type" value="Genomic_DNA"/>
</dbReference>
<reference evidence="3" key="4">
    <citation type="submission" date="2024-02" db="EMBL/GenBank/DDBJ databases">
        <title>Comparative genomics of Cryptococcus and Kwoniella reveals pathogenesis evolution and contrasting modes of karyotype evolution via chromosome fusion or intercentromeric recombination.</title>
        <authorList>
            <person name="Coelho M.A."/>
            <person name="David-Palma M."/>
            <person name="Shea T."/>
            <person name="Bowers K."/>
            <person name="McGinley-Smith S."/>
            <person name="Mohammad A.W."/>
            <person name="Gnirke A."/>
            <person name="Yurkov A.M."/>
            <person name="Nowrousian M."/>
            <person name="Sun S."/>
            <person name="Cuomo C.A."/>
            <person name="Heitman J."/>
        </authorList>
    </citation>
    <scope>NUCLEOTIDE SEQUENCE</scope>
    <source>
        <strain evidence="3">CBS 10737</strain>
    </source>
</reference>
<sequence length="348" mass="39173">MSWRLQGHSVSSEHEFLPYNTSTGTYGFERPGDYLDAPVEPHDSVPLGISSTSNPFHGLPFPKPPGYSNEHFQVDPDAPTRISDQSAFHGSMPVSDGIGGHGMVETNLDRVQDFSTHFRQDIHPPQEQQLNWFGATAQQATYSSVPASQVLRGGHRSDFSKFWSTEVGYESSGPHRLGTMLTVDKTSGIASGRVDDSTWAKRCGSSPDLKIFNKSNRRIKVQECQPGKWSLEYTIKLSGTVFSSNKDLPSEVKIAKLSIDNGTRIKPVYADDFFRNWLRSNRQDQLYGNTTEFAFSQNEYTHMVPTKASVEYTSGKGQLRQFEQDLDFKMTYHLETIEIMKSLYHPNN</sequence>
<feature type="region of interest" description="Disordered" evidence="1">
    <location>
        <begin position="31"/>
        <end position="70"/>
    </location>
</feature>